<gene>
    <name evidence="2" type="ORF">CPB83DRAFT_483283</name>
</gene>
<evidence type="ECO:0000313" key="2">
    <source>
        <dbReference type="EMBL" id="KAF9533593.1"/>
    </source>
</evidence>
<name>A0A9P6ERM9_9AGAR</name>
<proteinExistence type="predicted"/>
<organism evidence="2 3">
    <name type="scientific">Crepidotus variabilis</name>
    <dbReference type="NCBI Taxonomy" id="179855"/>
    <lineage>
        <taxon>Eukaryota</taxon>
        <taxon>Fungi</taxon>
        <taxon>Dikarya</taxon>
        <taxon>Basidiomycota</taxon>
        <taxon>Agaricomycotina</taxon>
        <taxon>Agaricomycetes</taxon>
        <taxon>Agaricomycetidae</taxon>
        <taxon>Agaricales</taxon>
        <taxon>Agaricineae</taxon>
        <taxon>Crepidotaceae</taxon>
        <taxon>Crepidotus</taxon>
    </lineage>
</organism>
<dbReference type="EMBL" id="MU157828">
    <property type="protein sequence ID" value="KAF9533593.1"/>
    <property type="molecule type" value="Genomic_DNA"/>
</dbReference>
<evidence type="ECO:0000256" key="1">
    <source>
        <dbReference type="SAM" id="MobiDB-lite"/>
    </source>
</evidence>
<reference evidence="2" key="1">
    <citation type="submission" date="2020-11" db="EMBL/GenBank/DDBJ databases">
        <authorList>
            <consortium name="DOE Joint Genome Institute"/>
            <person name="Ahrendt S."/>
            <person name="Riley R."/>
            <person name="Andreopoulos W."/>
            <person name="Labutti K."/>
            <person name="Pangilinan J."/>
            <person name="Ruiz-Duenas F.J."/>
            <person name="Barrasa J.M."/>
            <person name="Sanchez-Garcia M."/>
            <person name="Camarero S."/>
            <person name="Miyauchi S."/>
            <person name="Serrano A."/>
            <person name="Linde D."/>
            <person name="Babiker R."/>
            <person name="Drula E."/>
            <person name="Ayuso-Fernandez I."/>
            <person name="Pacheco R."/>
            <person name="Padilla G."/>
            <person name="Ferreira P."/>
            <person name="Barriuso J."/>
            <person name="Kellner H."/>
            <person name="Castanera R."/>
            <person name="Alfaro M."/>
            <person name="Ramirez L."/>
            <person name="Pisabarro A.G."/>
            <person name="Kuo A."/>
            <person name="Tritt A."/>
            <person name="Lipzen A."/>
            <person name="He G."/>
            <person name="Yan M."/>
            <person name="Ng V."/>
            <person name="Cullen D."/>
            <person name="Martin F."/>
            <person name="Rosso M.-N."/>
            <person name="Henrissat B."/>
            <person name="Hibbett D."/>
            <person name="Martinez A.T."/>
            <person name="Grigoriev I.V."/>
        </authorList>
    </citation>
    <scope>NUCLEOTIDE SEQUENCE</scope>
    <source>
        <strain evidence="2">CBS 506.95</strain>
    </source>
</reference>
<evidence type="ECO:0000313" key="3">
    <source>
        <dbReference type="Proteomes" id="UP000807306"/>
    </source>
</evidence>
<comment type="caution">
    <text evidence="2">The sequence shown here is derived from an EMBL/GenBank/DDBJ whole genome shotgun (WGS) entry which is preliminary data.</text>
</comment>
<accession>A0A9P6ERM9</accession>
<protein>
    <submittedName>
        <fullName evidence="2">Uncharacterized protein</fullName>
    </submittedName>
</protein>
<feature type="region of interest" description="Disordered" evidence="1">
    <location>
        <begin position="31"/>
        <end position="50"/>
    </location>
</feature>
<sequence length="106" mass="12062">MTWTVEKREVNVMAALLGKVPEPVREKLIQESTSYTPVRPSTPPTAKPLRLPRMSIRGTVLWHENSLSRLRQRPDSGVQDCADATCITSSNEIRAMGRHWRIHSSR</sequence>
<dbReference type="Proteomes" id="UP000807306">
    <property type="component" value="Unassembled WGS sequence"/>
</dbReference>
<keyword evidence="3" id="KW-1185">Reference proteome</keyword>
<dbReference type="AlphaFoldDB" id="A0A9P6ERM9"/>